<dbReference type="SUPFAM" id="SSF50621">
    <property type="entry name" value="Alanine racemase C-terminal domain-like"/>
    <property type="match status" value="1"/>
</dbReference>
<evidence type="ECO:0000256" key="3">
    <source>
        <dbReference type="ARBA" id="ARBA00023235"/>
    </source>
</evidence>
<dbReference type="PRINTS" id="PR00992">
    <property type="entry name" value="ALARACEMASE"/>
</dbReference>
<dbReference type="SUPFAM" id="SSF51419">
    <property type="entry name" value="PLP-binding barrel"/>
    <property type="match status" value="1"/>
</dbReference>
<evidence type="ECO:0000313" key="6">
    <source>
        <dbReference type="Proteomes" id="UP000050902"/>
    </source>
</evidence>
<name>A0ABR5NLX6_9GAMM</name>
<reference evidence="5 6" key="1">
    <citation type="submission" date="2015-05" db="EMBL/GenBank/DDBJ databases">
        <title>Genome sequencing and analysis of members of genus Stenotrophomonas.</title>
        <authorList>
            <person name="Patil P.P."/>
            <person name="Midha S."/>
            <person name="Patil P.B."/>
        </authorList>
    </citation>
    <scope>NUCLEOTIDE SEQUENCE [LARGE SCALE GENOMIC DNA]</scope>
    <source>
        <strain evidence="5 6">DSM 12575</strain>
    </source>
</reference>
<proteinExistence type="predicted"/>
<keyword evidence="2" id="KW-0663">Pyridoxal phosphate</keyword>
<keyword evidence="6" id="KW-1185">Reference proteome</keyword>
<evidence type="ECO:0000259" key="4">
    <source>
        <dbReference type="SMART" id="SM01005"/>
    </source>
</evidence>
<dbReference type="InterPro" id="IPR029066">
    <property type="entry name" value="PLP-binding_barrel"/>
</dbReference>
<dbReference type="EMBL" id="LDJG01000006">
    <property type="protein sequence ID" value="KRG59063.1"/>
    <property type="molecule type" value="Genomic_DNA"/>
</dbReference>
<comment type="cofactor">
    <cofactor evidence="1">
        <name>pyridoxal 5'-phosphate</name>
        <dbReference type="ChEBI" id="CHEBI:597326"/>
    </cofactor>
</comment>
<dbReference type="PROSITE" id="PS51318">
    <property type="entry name" value="TAT"/>
    <property type="match status" value="1"/>
</dbReference>
<organism evidence="5 6">
    <name type="scientific">Stenotrophomonas nitritireducens</name>
    <dbReference type="NCBI Taxonomy" id="83617"/>
    <lineage>
        <taxon>Bacteria</taxon>
        <taxon>Pseudomonadati</taxon>
        <taxon>Pseudomonadota</taxon>
        <taxon>Gammaproteobacteria</taxon>
        <taxon>Lysobacterales</taxon>
        <taxon>Lysobacteraceae</taxon>
        <taxon>Stenotrophomonas</taxon>
    </lineage>
</organism>
<comment type="caution">
    <text evidence="5">The sequence shown here is derived from an EMBL/GenBank/DDBJ whole genome shotgun (WGS) entry which is preliminary data.</text>
</comment>
<dbReference type="GO" id="GO:0008784">
    <property type="term" value="F:alanine racemase activity"/>
    <property type="evidence" value="ECO:0007669"/>
    <property type="project" value="UniProtKB-EC"/>
</dbReference>
<dbReference type="Pfam" id="PF01168">
    <property type="entry name" value="Ala_racemase_N"/>
    <property type="match status" value="1"/>
</dbReference>
<accession>A0ABR5NLX6</accession>
<feature type="domain" description="Alanine racemase C-terminal" evidence="4">
    <location>
        <begin position="283"/>
        <end position="411"/>
    </location>
</feature>
<gene>
    <name evidence="5" type="ORF">ABB22_05265</name>
</gene>
<dbReference type="Proteomes" id="UP000050902">
    <property type="component" value="Unassembled WGS sequence"/>
</dbReference>
<dbReference type="InterPro" id="IPR006311">
    <property type="entry name" value="TAT_signal"/>
</dbReference>
<dbReference type="EC" id="5.1.1.1" evidence="5"/>
<dbReference type="InterPro" id="IPR009006">
    <property type="entry name" value="Ala_racemase/Decarboxylase_C"/>
</dbReference>
<sequence>MTDTGIASPGRRGFIAAALGTALAASLDARGAPLLGRPGQARMAAPNAWLEIDLEVFDANLQRVRALAGAAQLCAVLKADAYGTGIELVMPRIIAAGVPCIGIASTEEARMARACGYKGRVLRVRAATLDEIEAALPYRVEELAGNLAVAQAMAALAVRRRRPLPVHLALNSAGMSRNGLELATQQGRSDAVALVGTDGLRVVGLMTHFPGEDPADVLAGVRAFQQQADWLFAHTALRRGDVQLHAANSFALQHVPEANLDMVRPGGALYGYGGTPKPPFAHVAAFKTTVAAVQAFPAGDTVSYDRTFTLRRDSLLANLPVGYSDGYRRAYSNKGSVLVGGRRAPVLGRVTMNTTMVDVTDIPGVRAGDEVVLFGRQGGEQITQAEIEDWTGVILADQYSTWGALNPKFPSRPS</sequence>
<dbReference type="PANTHER" id="PTHR30511:SF0">
    <property type="entry name" value="ALANINE RACEMASE, CATABOLIC-RELATED"/>
    <property type="match status" value="1"/>
</dbReference>
<dbReference type="RefSeq" id="WP_055772143.1">
    <property type="nucleotide sequence ID" value="NZ_LDJG01000006.1"/>
</dbReference>
<evidence type="ECO:0000256" key="2">
    <source>
        <dbReference type="ARBA" id="ARBA00022898"/>
    </source>
</evidence>
<dbReference type="InterPro" id="IPR000821">
    <property type="entry name" value="Ala_racemase"/>
</dbReference>
<dbReference type="Gene3D" id="3.20.20.10">
    <property type="entry name" value="Alanine racemase"/>
    <property type="match status" value="1"/>
</dbReference>
<keyword evidence="3 5" id="KW-0413">Isomerase</keyword>
<evidence type="ECO:0000256" key="1">
    <source>
        <dbReference type="ARBA" id="ARBA00001933"/>
    </source>
</evidence>
<evidence type="ECO:0000313" key="5">
    <source>
        <dbReference type="EMBL" id="KRG59063.1"/>
    </source>
</evidence>
<dbReference type="InterPro" id="IPR001608">
    <property type="entry name" value="Ala_racemase_N"/>
</dbReference>
<dbReference type="SMART" id="SM01005">
    <property type="entry name" value="Ala_racemase_C"/>
    <property type="match status" value="1"/>
</dbReference>
<dbReference type="NCBIfam" id="NF009879">
    <property type="entry name" value="PRK13340.1-4"/>
    <property type="match status" value="1"/>
</dbReference>
<dbReference type="InterPro" id="IPR011079">
    <property type="entry name" value="Ala_racemase_C"/>
</dbReference>
<protein>
    <submittedName>
        <fullName evidence="5">Alanine racemase</fullName>
        <ecNumber evidence="5">5.1.1.1</ecNumber>
    </submittedName>
</protein>
<dbReference type="NCBIfam" id="TIGR00492">
    <property type="entry name" value="alr"/>
    <property type="match status" value="1"/>
</dbReference>
<dbReference type="Pfam" id="PF00842">
    <property type="entry name" value="Ala_racemase_C"/>
    <property type="match status" value="1"/>
</dbReference>
<dbReference type="PANTHER" id="PTHR30511">
    <property type="entry name" value="ALANINE RACEMASE"/>
    <property type="match status" value="1"/>
</dbReference>
<dbReference type="Gene3D" id="2.40.37.10">
    <property type="entry name" value="Lyase, Ornithine Decarboxylase, Chain A, domain 1"/>
    <property type="match status" value="1"/>
</dbReference>